<dbReference type="InterPro" id="IPR010998">
    <property type="entry name" value="Integrase_recombinase_N"/>
</dbReference>
<keyword evidence="7" id="KW-1185">Reference proteome</keyword>
<dbReference type="Gene3D" id="1.10.443.10">
    <property type="entry name" value="Intergrase catalytic core"/>
    <property type="match status" value="1"/>
</dbReference>
<feature type="domain" description="Tyr recombinase" evidence="5">
    <location>
        <begin position="208"/>
        <end position="394"/>
    </location>
</feature>
<dbReference type="Proteomes" id="UP000504724">
    <property type="component" value="Chromosome"/>
</dbReference>
<evidence type="ECO:0000256" key="1">
    <source>
        <dbReference type="ARBA" id="ARBA00008857"/>
    </source>
</evidence>
<dbReference type="InterPro" id="IPR025166">
    <property type="entry name" value="Integrase_DNA_bind_dom"/>
</dbReference>
<dbReference type="CDD" id="cd00801">
    <property type="entry name" value="INT_P4_C"/>
    <property type="match status" value="1"/>
</dbReference>
<keyword evidence="3" id="KW-0238">DNA-binding</keyword>
<keyword evidence="2" id="KW-0229">DNA integration</keyword>
<dbReference type="Gene3D" id="3.30.160.390">
    <property type="entry name" value="Integrase, DNA-binding domain"/>
    <property type="match status" value="1"/>
</dbReference>
<dbReference type="InterPro" id="IPR053876">
    <property type="entry name" value="Phage_int_M"/>
</dbReference>
<name>A0A7D4T123_9GAMM</name>
<dbReference type="InterPro" id="IPR011010">
    <property type="entry name" value="DNA_brk_join_enz"/>
</dbReference>
<dbReference type="InterPro" id="IPR002104">
    <property type="entry name" value="Integrase_catalytic"/>
</dbReference>
<dbReference type="InterPro" id="IPR038488">
    <property type="entry name" value="Integrase_DNA-bd_sf"/>
</dbReference>
<dbReference type="GO" id="GO:0015074">
    <property type="term" value="P:DNA integration"/>
    <property type="evidence" value="ECO:0007669"/>
    <property type="project" value="UniProtKB-KW"/>
</dbReference>
<dbReference type="PANTHER" id="PTHR30629:SF2">
    <property type="entry name" value="PROPHAGE INTEGRASE INTS-RELATED"/>
    <property type="match status" value="1"/>
</dbReference>
<gene>
    <name evidence="6" type="ORF">HQN79_06430</name>
</gene>
<reference evidence="6 7" key="1">
    <citation type="submission" date="2020-05" db="EMBL/GenBank/DDBJ databases">
        <title>Thiomicrorhabdus sediminis sp.nov. and Thiomicrorhabdus xiamenensis sp.nov., novel sulfur-oxidizing bacteria isolated from coastal sediment.</title>
        <authorList>
            <person name="Liu X."/>
        </authorList>
    </citation>
    <scope>NUCLEOTIDE SEQUENCE [LARGE SCALE GENOMIC DNA]</scope>
    <source>
        <strain evidence="6 7">G2</strain>
    </source>
</reference>
<evidence type="ECO:0000313" key="7">
    <source>
        <dbReference type="Proteomes" id="UP000504724"/>
    </source>
</evidence>
<dbReference type="AlphaFoldDB" id="A0A7D4T123"/>
<accession>A0A7D4T123</accession>
<dbReference type="Gene3D" id="1.10.150.130">
    <property type="match status" value="1"/>
</dbReference>
<dbReference type="PANTHER" id="PTHR30629">
    <property type="entry name" value="PROPHAGE INTEGRASE"/>
    <property type="match status" value="1"/>
</dbReference>
<protein>
    <submittedName>
        <fullName evidence="6">Tyrosine-type recombinase/integrase</fullName>
    </submittedName>
</protein>
<dbReference type="PROSITE" id="PS51898">
    <property type="entry name" value="TYR_RECOMBINASE"/>
    <property type="match status" value="1"/>
</dbReference>
<evidence type="ECO:0000256" key="2">
    <source>
        <dbReference type="ARBA" id="ARBA00022908"/>
    </source>
</evidence>
<dbReference type="Pfam" id="PF22022">
    <property type="entry name" value="Phage_int_M"/>
    <property type="match status" value="1"/>
</dbReference>
<dbReference type="SUPFAM" id="SSF56349">
    <property type="entry name" value="DNA breaking-rejoining enzymes"/>
    <property type="match status" value="1"/>
</dbReference>
<dbReference type="RefSeq" id="WP_173285123.1">
    <property type="nucleotide sequence ID" value="NZ_CP054020.1"/>
</dbReference>
<sequence>MSAFFMKRKLTDRKIQALKPKEKQYKEADGGGLYLLIKPSNTKTWRYDFSLFGHRYTLTIGQYPDIPLKKARDLHEQARAFVAEGLDPRVEFKRIKGERFKPFSAYALDILKDSPNREVTKRKKRELMEIHLFPVLDRVPVETITTIHLYNHFKNLYDIGKRETLRKCIGATKEVFNRLIALQIISTNPAQGLTDLFPTNAKAMPRKSMPSTTDPATLKVLLKGFEQYHGSYPVKMALQFMPYVFMRPKNIRELKWQNIDFETKMMTYQDGEMKTDRPHKVPLSKQALNILNAMRELNGDKTYIFTTSTAGKDKPLAVSTLSCAINKTKNPETGEPVGKGLMSPHGWRHAASTILNELKFSPDVIEAQLAHMDKDRIRAAYNNAEWIEDRTKMMQAWADHLDALKNGGDVIPINRNNANAG</sequence>
<evidence type="ECO:0000256" key="3">
    <source>
        <dbReference type="ARBA" id="ARBA00023125"/>
    </source>
</evidence>
<organism evidence="6 7">
    <name type="scientific">Thiomicrorhabdus xiamenensis</name>
    <dbReference type="NCBI Taxonomy" id="2739063"/>
    <lineage>
        <taxon>Bacteria</taxon>
        <taxon>Pseudomonadati</taxon>
        <taxon>Pseudomonadota</taxon>
        <taxon>Gammaproteobacteria</taxon>
        <taxon>Thiotrichales</taxon>
        <taxon>Piscirickettsiaceae</taxon>
        <taxon>Thiomicrorhabdus</taxon>
    </lineage>
</organism>
<dbReference type="GO" id="GO:0003677">
    <property type="term" value="F:DNA binding"/>
    <property type="evidence" value="ECO:0007669"/>
    <property type="project" value="UniProtKB-KW"/>
</dbReference>
<dbReference type="KEGG" id="txa:HQN79_06430"/>
<dbReference type="InterPro" id="IPR050808">
    <property type="entry name" value="Phage_Integrase"/>
</dbReference>
<evidence type="ECO:0000313" key="6">
    <source>
        <dbReference type="EMBL" id="QKI89225.1"/>
    </source>
</evidence>
<evidence type="ECO:0000259" key="5">
    <source>
        <dbReference type="PROSITE" id="PS51898"/>
    </source>
</evidence>
<dbReference type="GO" id="GO:0006310">
    <property type="term" value="P:DNA recombination"/>
    <property type="evidence" value="ECO:0007669"/>
    <property type="project" value="UniProtKB-KW"/>
</dbReference>
<comment type="similarity">
    <text evidence="1">Belongs to the 'phage' integrase family.</text>
</comment>
<dbReference type="InterPro" id="IPR013762">
    <property type="entry name" value="Integrase-like_cat_sf"/>
</dbReference>
<dbReference type="Pfam" id="PF00589">
    <property type="entry name" value="Phage_integrase"/>
    <property type="match status" value="1"/>
</dbReference>
<evidence type="ECO:0000256" key="4">
    <source>
        <dbReference type="ARBA" id="ARBA00023172"/>
    </source>
</evidence>
<keyword evidence="4" id="KW-0233">DNA recombination</keyword>
<proteinExistence type="inferred from homology"/>
<dbReference type="EMBL" id="CP054020">
    <property type="protein sequence ID" value="QKI89225.1"/>
    <property type="molecule type" value="Genomic_DNA"/>
</dbReference>
<dbReference type="Pfam" id="PF13356">
    <property type="entry name" value="Arm-DNA-bind_3"/>
    <property type="match status" value="1"/>
</dbReference>